<evidence type="ECO:0000313" key="1">
    <source>
        <dbReference type="EMBL" id="MBW85840.1"/>
    </source>
</evidence>
<accession>A0A2P2IX93</accession>
<organism evidence="1">
    <name type="scientific">Rhizophora mucronata</name>
    <name type="common">Asiatic mangrove</name>
    <dbReference type="NCBI Taxonomy" id="61149"/>
    <lineage>
        <taxon>Eukaryota</taxon>
        <taxon>Viridiplantae</taxon>
        <taxon>Streptophyta</taxon>
        <taxon>Embryophyta</taxon>
        <taxon>Tracheophyta</taxon>
        <taxon>Spermatophyta</taxon>
        <taxon>Magnoliopsida</taxon>
        <taxon>eudicotyledons</taxon>
        <taxon>Gunneridae</taxon>
        <taxon>Pentapetalae</taxon>
        <taxon>rosids</taxon>
        <taxon>fabids</taxon>
        <taxon>Malpighiales</taxon>
        <taxon>Rhizophoraceae</taxon>
        <taxon>Rhizophora</taxon>
    </lineage>
</organism>
<proteinExistence type="predicted"/>
<sequence>MKKKKKSNQVVKFMKVE</sequence>
<protein>
    <submittedName>
        <fullName evidence="1">Uncharacterized protein</fullName>
    </submittedName>
</protein>
<dbReference type="AlphaFoldDB" id="A0A2P2IX93"/>
<name>A0A2P2IX93_RHIMU</name>
<dbReference type="EMBL" id="GGEC01005357">
    <property type="protein sequence ID" value="MBW85840.1"/>
    <property type="molecule type" value="Transcribed_RNA"/>
</dbReference>
<reference evidence="1" key="1">
    <citation type="submission" date="2018-02" db="EMBL/GenBank/DDBJ databases">
        <title>Rhizophora mucronata_Transcriptome.</title>
        <authorList>
            <person name="Meera S.P."/>
            <person name="Sreeshan A."/>
            <person name="Augustine A."/>
        </authorList>
    </citation>
    <scope>NUCLEOTIDE SEQUENCE</scope>
    <source>
        <tissue evidence="1">Leaf</tissue>
    </source>
</reference>